<evidence type="ECO:0000313" key="4">
    <source>
        <dbReference type="Proteomes" id="UP000663870"/>
    </source>
</evidence>
<keyword evidence="4" id="KW-1185">Reference proteome</keyword>
<dbReference type="Proteomes" id="UP000663854">
    <property type="component" value="Unassembled WGS sequence"/>
</dbReference>
<accession>A0A815WG89</accession>
<feature type="non-terminal residue" evidence="1">
    <location>
        <position position="367"/>
    </location>
</feature>
<proteinExistence type="predicted"/>
<evidence type="ECO:0000313" key="2">
    <source>
        <dbReference type="EMBL" id="CAF1672281.1"/>
    </source>
</evidence>
<dbReference type="Proteomes" id="UP000663870">
    <property type="component" value="Unassembled WGS sequence"/>
</dbReference>
<reference evidence="1" key="1">
    <citation type="submission" date="2021-02" db="EMBL/GenBank/DDBJ databases">
        <authorList>
            <person name="Nowell W R."/>
        </authorList>
    </citation>
    <scope>NUCLEOTIDE SEQUENCE</scope>
</reference>
<dbReference type="EMBL" id="CAJNOH010013714">
    <property type="protein sequence ID" value="CAF1548417.1"/>
    <property type="molecule type" value="Genomic_DNA"/>
</dbReference>
<name>A0A815WG89_9BILA</name>
<evidence type="ECO:0000313" key="3">
    <source>
        <dbReference type="Proteomes" id="UP000663854"/>
    </source>
</evidence>
<dbReference type="AlphaFoldDB" id="A0A815WG89"/>
<dbReference type="EMBL" id="CAJNOL010015609">
    <property type="protein sequence ID" value="CAF1672281.1"/>
    <property type="molecule type" value="Genomic_DNA"/>
</dbReference>
<feature type="non-terminal residue" evidence="1">
    <location>
        <position position="1"/>
    </location>
</feature>
<protein>
    <submittedName>
        <fullName evidence="1">Uncharacterized protein</fullName>
    </submittedName>
</protein>
<sequence>INTSDPLTWNVDDVSLWLHNFISNDDIVNDFKTDHRFFTFLFLYLGSLMAHIHRHHKHLLDPLFQEQEDSVINNAENFSIDQSLASAVYYTTIENNMQDLIYEDGDIDADDDWQTSASTSTVFQQHEKITFKTIQKQYTLFLLEMREQHMLPQGVIQNITTSILNLFDMTIDLIEEKAKEENINEQQSSTTMISTNSIRKTIKQIEELITFSTKNEYQFIQSCKNFFDYTPPIENLISSKGEKKEYSYHVSIKDSLKKILEKDEMIPLLINNIQDQNKIMQADSDLMFSFRHGIRGNKINKKSFLIQLYVDGIGVTNPIGPRKGLHNITMVYFLLEDIPDIFRSTLQCINLAAICYTKYLNNNEKMK</sequence>
<gene>
    <name evidence="2" type="ORF">JXQ802_LOCUS57785</name>
    <name evidence="1" type="ORF">PYM288_LOCUS41180</name>
</gene>
<comment type="caution">
    <text evidence="1">The sequence shown here is derived from an EMBL/GenBank/DDBJ whole genome shotgun (WGS) entry which is preliminary data.</text>
</comment>
<organism evidence="1 3">
    <name type="scientific">Rotaria sordida</name>
    <dbReference type="NCBI Taxonomy" id="392033"/>
    <lineage>
        <taxon>Eukaryota</taxon>
        <taxon>Metazoa</taxon>
        <taxon>Spiralia</taxon>
        <taxon>Gnathifera</taxon>
        <taxon>Rotifera</taxon>
        <taxon>Eurotatoria</taxon>
        <taxon>Bdelloidea</taxon>
        <taxon>Philodinida</taxon>
        <taxon>Philodinidae</taxon>
        <taxon>Rotaria</taxon>
    </lineage>
</organism>
<evidence type="ECO:0000313" key="1">
    <source>
        <dbReference type="EMBL" id="CAF1548417.1"/>
    </source>
</evidence>